<protein>
    <submittedName>
        <fullName evidence="3">Scaffolding protein</fullName>
    </submittedName>
</protein>
<reference evidence="3 4" key="1">
    <citation type="journal article" date="2017" name="Front. Microbiol.">
        <title>Global Survey and Genome Exploration of Bacteriophages Infecting the Lactic Acid Bacterium Streptococcus thermophilus.</title>
        <authorList>
            <person name="McDonnell B."/>
            <person name="Mahony J."/>
            <person name="Hanemaaijer L."/>
            <person name="Neve H."/>
            <person name="Noben J.-P."/>
            <person name="Lugli G.A."/>
            <person name="Ventura M."/>
            <person name="Kouwen T.R."/>
            <person name="van Sinderen D."/>
        </authorList>
    </citation>
    <scope>NUCLEOTIDE SEQUENCE [LARGE SCALE GENOMIC DNA]</scope>
</reference>
<evidence type="ECO:0000256" key="2">
    <source>
        <dbReference type="SAM" id="MobiDB-lite"/>
    </source>
</evidence>
<name>A0A286QP26_9CAUD</name>
<evidence type="ECO:0000313" key="3">
    <source>
        <dbReference type="EMBL" id="ARU13155.1"/>
    </source>
</evidence>
<feature type="region of interest" description="Disordered" evidence="2">
    <location>
        <begin position="157"/>
        <end position="176"/>
    </location>
</feature>
<sequence>MSLKRDMLVEAGITDKSVIDNIMQAYGAGIENVKSQAKSELQAENESLKQQLEQQSQALNDLQAKEGASEELKQQLTDLQAKFDTYKSEYEANLAKVTKSNAIRLALKDVNAHNSDDLAKFINFDEIELDEAGKPKLDKVVEELKTTSPYLFKQEEQASQPKIFAGGNPTASQSGLTKEDFRRMGINERQALFDKDPELYQKLKG</sequence>
<dbReference type="GO" id="GO:0019069">
    <property type="term" value="P:viral capsid assembly"/>
    <property type="evidence" value="ECO:0007669"/>
    <property type="project" value="InterPro"/>
</dbReference>
<evidence type="ECO:0000256" key="1">
    <source>
        <dbReference type="SAM" id="Coils"/>
    </source>
</evidence>
<accession>A0A286QP26</accession>
<dbReference type="Pfam" id="PF06810">
    <property type="entry name" value="Phage_scaffold"/>
    <property type="match status" value="1"/>
</dbReference>
<feature type="coiled-coil region" evidence="1">
    <location>
        <begin position="31"/>
        <end position="89"/>
    </location>
</feature>
<organism evidence="3 4">
    <name type="scientific">Streptococcus phage P0095</name>
    <dbReference type="NCBI Taxonomy" id="1971414"/>
    <lineage>
        <taxon>Viruses</taxon>
        <taxon>Duplodnaviria</taxon>
        <taxon>Heunggongvirae</taxon>
        <taxon>Uroviricota</taxon>
        <taxon>Caudoviricetes</taxon>
        <taxon>Aliceevansviridae</taxon>
        <taxon>Vansinderenvirus</taxon>
        <taxon>Vansinderenvirus P0095</taxon>
    </lineage>
</organism>
<keyword evidence="1" id="KW-0175">Coiled coil</keyword>
<proteinExistence type="predicted"/>
<evidence type="ECO:0000313" key="4">
    <source>
        <dbReference type="Proteomes" id="UP000222252"/>
    </source>
</evidence>
<keyword evidence="4" id="KW-1185">Reference proteome</keyword>
<dbReference type="EMBL" id="KY705255">
    <property type="protein sequence ID" value="ARU13155.1"/>
    <property type="molecule type" value="Genomic_DNA"/>
</dbReference>
<gene>
    <name evidence="3" type="ORF">P0095_05</name>
</gene>
<dbReference type="Proteomes" id="UP000222252">
    <property type="component" value="Segment"/>
</dbReference>
<dbReference type="InterPro" id="IPR009636">
    <property type="entry name" value="SCAF"/>
</dbReference>